<dbReference type="AlphaFoldDB" id="A0A1I0P2E5"/>
<dbReference type="EMBL" id="FOJB01000001">
    <property type="protein sequence ID" value="SEW08324.1"/>
    <property type="molecule type" value="Genomic_DNA"/>
</dbReference>
<accession>A0A1I0P2E5</accession>
<dbReference type="STRING" id="1173584.SAMN05444851_1294"/>
<evidence type="ECO:0000313" key="1">
    <source>
        <dbReference type="EMBL" id="SEW08324.1"/>
    </source>
</evidence>
<name>A0A1I0P2E5_9RHOB</name>
<gene>
    <name evidence="1" type="ORF">SAMN05444851_1294</name>
</gene>
<sequence length="64" mass="7228">MAFDVLMNLVAEHGPWVLLVFYLLYRDLQKDQATRAVLDKNSSILIEITTIIRERLPSAGGRVG</sequence>
<protein>
    <submittedName>
        <fullName evidence="1">Uncharacterized protein</fullName>
    </submittedName>
</protein>
<keyword evidence="2" id="KW-1185">Reference proteome</keyword>
<dbReference type="OrthoDB" id="7876416at2"/>
<dbReference type="Proteomes" id="UP000199650">
    <property type="component" value="Unassembled WGS sequence"/>
</dbReference>
<reference evidence="1 2" key="1">
    <citation type="submission" date="2016-10" db="EMBL/GenBank/DDBJ databases">
        <authorList>
            <person name="de Groot N.N."/>
        </authorList>
    </citation>
    <scope>NUCLEOTIDE SEQUENCE [LARGE SCALE GENOMIC DNA]</scope>
    <source>
        <strain evidence="1 2">DSM 29439</strain>
    </source>
</reference>
<organism evidence="1 2">
    <name type="scientific">Aliiroseovarius sediminilitoris</name>
    <dbReference type="NCBI Taxonomy" id="1173584"/>
    <lineage>
        <taxon>Bacteria</taxon>
        <taxon>Pseudomonadati</taxon>
        <taxon>Pseudomonadota</taxon>
        <taxon>Alphaproteobacteria</taxon>
        <taxon>Rhodobacterales</taxon>
        <taxon>Paracoccaceae</taxon>
        <taxon>Aliiroseovarius</taxon>
    </lineage>
</organism>
<proteinExistence type="predicted"/>
<evidence type="ECO:0000313" key="2">
    <source>
        <dbReference type="Proteomes" id="UP000199650"/>
    </source>
</evidence>
<dbReference type="RefSeq" id="WP_091429246.1">
    <property type="nucleotide sequence ID" value="NZ_FOJB01000001.1"/>
</dbReference>